<evidence type="ECO:0000256" key="1">
    <source>
        <dbReference type="SAM" id="MobiDB-lite"/>
    </source>
</evidence>
<feature type="region of interest" description="Disordered" evidence="1">
    <location>
        <begin position="17"/>
        <end position="42"/>
    </location>
</feature>
<reference evidence="2" key="1">
    <citation type="submission" date="2019-09" db="EMBL/GenBank/DDBJ databases">
        <title>Draft genome information of white flower Hibiscus syriacus.</title>
        <authorList>
            <person name="Kim Y.-M."/>
        </authorList>
    </citation>
    <scope>NUCLEOTIDE SEQUENCE [LARGE SCALE GENOMIC DNA]</scope>
    <source>
        <strain evidence="2">YM2019G1</strain>
    </source>
</reference>
<dbReference type="EMBL" id="VEPZ02000001">
    <property type="protein sequence ID" value="KAE8736504.1"/>
    <property type="molecule type" value="Genomic_DNA"/>
</dbReference>
<organism evidence="2 3">
    <name type="scientific">Hibiscus syriacus</name>
    <name type="common">Rose of Sharon</name>
    <dbReference type="NCBI Taxonomy" id="106335"/>
    <lineage>
        <taxon>Eukaryota</taxon>
        <taxon>Viridiplantae</taxon>
        <taxon>Streptophyta</taxon>
        <taxon>Embryophyta</taxon>
        <taxon>Tracheophyta</taxon>
        <taxon>Spermatophyta</taxon>
        <taxon>Magnoliopsida</taxon>
        <taxon>eudicotyledons</taxon>
        <taxon>Gunneridae</taxon>
        <taxon>Pentapetalae</taxon>
        <taxon>rosids</taxon>
        <taxon>malvids</taxon>
        <taxon>Malvales</taxon>
        <taxon>Malvaceae</taxon>
        <taxon>Malvoideae</taxon>
        <taxon>Hibiscus</taxon>
    </lineage>
</organism>
<gene>
    <name evidence="2" type="ORF">F3Y22_tig00000002pilonHSYRG00363</name>
</gene>
<protein>
    <submittedName>
        <fullName evidence="2">Uncharacterized protein</fullName>
    </submittedName>
</protein>
<accession>A0A6A3D7J7</accession>
<evidence type="ECO:0000313" key="3">
    <source>
        <dbReference type="Proteomes" id="UP000436088"/>
    </source>
</evidence>
<comment type="caution">
    <text evidence="2">The sequence shown here is derived from an EMBL/GenBank/DDBJ whole genome shotgun (WGS) entry which is preliminary data.</text>
</comment>
<dbReference type="AlphaFoldDB" id="A0A6A3D7J7"/>
<name>A0A6A3D7J7_HIBSY</name>
<proteinExistence type="predicted"/>
<dbReference type="Proteomes" id="UP000436088">
    <property type="component" value="Unassembled WGS sequence"/>
</dbReference>
<evidence type="ECO:0000313" key="2">
    <source>
        <dbReference type="EMBL" id="KAE8736504.1"/>
    </source>
</evidence>
<sequence length="297" mass="32195">MRPYPRKSVAILKGIFPFSQPERSPSPNHLVPEQDNKKSPSSVLSSFLFDAMGSTASEKPTKCSSPTSCATANIQSLDASPVGKENDCVTSTEEENESLSTVKVSGHSTEEVILSLKSNANFEEPVCAKGNAEAVDMSFTSIKLLGITVEVKDSGNNAVGERLVQALSSTCLDLRLSHGTVINDWSRVPSKSNLSPCIEIHSDKNDRVEYTNNAPVPWWALYQVSETENRDKNSDSVDSQCQKSSPEMARVGRSTLNKQTGLMAALTSVVQCVHRSRVGMALTLRGFICVLRVRGVS</sequence>
<keyword evidence="3" id="KW-1185">Reference proteome</keyword>